<evidence type="ECO:0000313" key="2">
    <source>
        <dbReference type="EMBL" id="MUN38718.1"/>
    </source>
</evidence>
<gene>
    <name evidence="2" type="ORF">GNZ18_19205</name>
</gene>
<sequence length="65" mass="7629">MARRTGPGWLTVPEILEELAIPRRTWQRWHALGRTPKPMVRLPNGEYRVRRSVLDAWLADHEVDA</sequence>
<evidence type="ECO:0000313" key="3">
    <source>
        <dbReference type="Proteomes" id="UP000432015"/>
    </source>
</evidence>
<comment type="caution">
    <text evidence="2">The sequence shown here is derived from an EMBL/GenBank/DDBJ whole genome shotgun (WGS) entry which is preliminary data.</text>
</comment>
<dbReference type="EMBL" id="WOFH01000006">
    <property type="protein sequence ID" value="MUN38718.1"/>
    <property type="molecule type" value="Genomic_DNA"/>
</dbReference>
<dbReference type="InterPro" id="IPR041657">
    <property type="entry name" value="HTH_17"/>
</dbReference>
<dbReference type="Proteomes" id="UP000432015">
    <property type="component" value="Unassembled WGS sequence"/>
</dbReference>
<keyword evidence="3" id="KW-1185">Reference proteome</keyword>
<dbReference type="SUPFAM" id="SSF46955">
    <property type="entry name" value="Putative DNA-binding domain"/>
    <property type="match status" value="1"/>
</dbReference>
<accession>A0A7K1L2P6</accession>
<dbReference type="Pfam" id="PF12728">
    <property type="entry name" value="HTH_17"/>
    <property type="match status" value="1"/>
</dbReference>
<dbReference type="InterPro" id="IPR009061">
    <property type="entry name" value="DNA-bd_dom_put_sf"/>
</dbReference>
<protein>
    <submittedName>
        <fullName evidence="2">Excisionase</fullName>
    </submittedName>
</protein>
<evidence type="ECO:0000259" key="1">
    <source>
        <dbReference type="Pfam" id="PF12728"/>
    </source>
</evidence>
<dbReference type="AlphaFoldDB" id="A0A7K1L2P6"/>
<dbReference type="RefSeq" id="WP_156217867.1">
    <property type="nucleotide sequence ID" value="NZ_WOFH01000006.1"/>
</dbReference>
<proteinExistence type="predicted"/>
<name>A0A7K1L2P6_9ACTN</name>
<organism evidence="2 3">
    <name type="scientific">Actinomadura litoris</name>
    <dbReference type="NCBI Taxonomy" id="2678616"/>
    <lineage>
        <taxon>Bacteria</taxon>
        <taxon>Bacillati</taxon>
        <taxon>Actinomycetota</taxon>
        <taxon>Actinomycetes</taxon>
        <taxon>Streptosporangiales</taxon>
        <taxon>Thermomonosporaceae</taxon>
        <taxon>Actinomadura</taxon>
    </lineage>
</organism>
<reference evidence="2 3" key="1">
    <citation type="submission" date="2019-11" db="EMBL/GenBank/DDBJ databases">
        <authorList>
            <person name="Cao P."/>
        </authorList>
    </citation>
    <scope>NUCLEOTIDE SEQUENCE [LARGE SCALE GENOMIC DNA]</scope>
    <source>
        <strain evidence="2 3">NEAU-AAG5</strain>
    </source>
</reference>
<feature type="domain" description="Helix-turn-helix" evidence="1">
    <location>
        <begin position="9"/>
        <end position="60"/>
    </location>
</feature>